<evidence type="ECO:0000256" key="5">
    <source>
        <dbReference type="ARBA" id="ARBA00022989"/>
    </source>
</evidence>
<dbReference type="PROSITE" id="PS50850">
    <property type="entry name" value="MFS"/>
    <property type="match status" value="1"/>
</dbReference>
<dbReference type="InterPro" id="IPR001958">
    <property type="entry name" value="Tet-R_TetA/multi-R_MdtG-like"/>
</dbReference>
<organism evidence="9 10">
    <name type="scientific">Leptobrachium leishanense</name>
    <name type="common">Leishan spiny toad</name>
    <dbReference type="NCBI Taxonomy" id="445787"/>
    <lineage>
        <taxon>Eukaryota</taxon>
        <taxon>Metazoa</taxon>
        <taxon>Chordata</taxon>
        <taxon>Craniata</taxon>
        <taxon>Vertebrata</taxon>
        <taxon>Euteleostomi</taxon>
        <taxon>Amphibia</taxon>
        <taxon>Batrachia</taxon>
        <taxon>Anura</taxon>
        <taxon>Pelobatoidea</taxon>
        <taxon>Megophryidae</taxon>
        <taxon>Leptobrachium</taxon>
    </lineage>
</organism>
<protein>
    <submittedName>
        <fullName evidence="9">Major facilitator superfamily domain containing 9</fullName>
    </submittedName>
</protein>
<keyword evidence="10" id="KW-1185">Reference proteome</keyword>
<dbReference type="GO" id="GO:0022857">
    <property type="term" value="F:transmembrane transporter activity"/>
    <property type="evidence" value="ECO:0007669"/>
    <property type="project" value="InterPro"/>
</dbReference>
<dbReference type="Pfam" id="PF07690">
    <property type="entry name" value="MFS_1"/>
    <property type="match status" value="1"/>
</dbReference>
<evidence type="ECO:0000313" key="9">
    <source>
        <dbReference type="Ensembl" id="ENSLLEP00000019253.1"/>
    </source>
</evidence>
<feature type="transmembrane region" description="Helical" evidence="7">
    <location>
        <begin position="132"/>
        <end position="156"/>
    </location>
</feature>
<dbReference type="PRINTS" id="PR01035">
    <property type="entry name" value="TCRTETA"/>
</dbReference>
<reference evidence="9" key="1">
    <citation type="submission" date="2025-08" db="UniProtKB">
        <authorList>
            <consortium name="Ensembl"/>
        </authorList>
    </citation>
    <scope>IDENTIFICATION</scope>
</reference>
<evidence type="ECO:0000256" key="6">
    <source>
        <dbReference type="ARBA" id="ARBA00023136"/>
    </source>
</evidence>
<dbReference type="Gene3D" id="1.20.1250.20">
    <property type="entry name" value="MFS general substrate transporter like domains"/>
    <property type="match status" value="1"/>
</dbReference>
<sequence length="495" mass="53650">MDASLPVYAVQRVTYLVHQLECADYSFTVNQRLRKCSRRASFPSSAVSGISRSRVQKLVLADGSPVVGIERMENGHDKTCTGCGRLGEAEWAEPADLPTRGGLLGSCYGMLQLFSSPIVGSWSDVVGRRSSLITCIVVSALGYGLLGVSANIYLYAIARIPVGIFKHSLSISKAFLSDLVTEDERPIIMGRFNAASSMGFILGPVVGGNLTELQGGFYITSFLCSAIFIINAGLVWFLTFNEDQHISVAPSSNNSSCNERITDITYSSLKPPNIENGIVKNNFTQSLWNQIVSASQKVLGVAFSHMWDIFLVRLLSAVAVMLYYSNFVLAMEERFEMTPRMTGYLISYGSTLGALAGFLLGPLSKIYKHNSYVMLLHSNIITFFSILLYSVAPKMWIVVLSSTFLAFSTSVGRTCIVDLELSQGGKHGRGTLIGVGQSVTSVGRILVPLFSGVAQEYSPCGPAQLGAVLALAAIFIMYKSKLRNAEASCNKVNSE</sequence>
<evidence type="ECO:0000259" key="8">
    <source>
        <dbReference type="PROSITE" id="PS50850"/>
    </source>
</evidence>
<feature type="domain" description="Major facilitator superfamily (MFS) profile" evidence="8">
    <location>
        <begin position="63"/>
        <end position="484"/>
    </location>
</feature>
<keyword evidence="3" id="KW-0813">Transport</keyword>
<gene>
    <name evidence="9" type="primary">MFSD9</name>
</gene>
<keyword evidence="4 7" id="KW-0812">Transmembrane</keyword>
<dbReference type="PANTHER" id="PTHR23504">
    <property type="entry name" value="MAJOR FACILITATOR SUPERFAMILY DOMAIN-CONTAINING PROTEIN 10"/>
    <property type="match status" value="1"/>
</dbReference>
<keyword evidence="5 7" id="KW-1133">Transmembrane helix</keyword>
<dbReference type="InterPro" id="IPR020846">
    <property type="entry name" value="MFS_dom"/>
</dbReference>
<dbReference type="AlphaFoldDB" id="A0A8C5MUE2"/>
<feature type="transmembrane region" description="Helical" evidence="7">
    <location>
        <begin position="217"/>
        <end position="238"/>
    </location>
</feature>
<comment type="similarity">
    <text evidence="2">Belongs to the major facilitator superfamily.</text>
</comment>
<dbReference type="Proteomes" id="UP000694569">
    <property type="component" value="Unplaced"/>
</dbReference>
<dbReference type="CDD" id="cd17390">
    <property type="entry name" value="MFS_MFSD9"/>
    <property type="match status" value="1"/>
</dbReference>
<evidence type="ECO:0000313" key="10">
    <source>
        <dbReference type="Proteomes" id="UP000694569"/>
    </source>
</evidence>
<evidence type="ECO:0000256" key="1">
    <source>
        <dbReference type="ARBA" id="ARBA00004141"/>
    </source>
</evidence>
<dbReference type="InterPro" id="IPR036259">
    <property type="entry name" value="MFS_trans_sf"/>
</dbReference>
<evidence type="ECO:0000256" key="4">
    <source>
        <dbReference type="ARBA" id="ARBA00022692"/>
    </source>
</evidence>
<keyword evidence="6 7" id="KW-0472">Membrane</keyword>
<feature type="transmembrane region" description="Helical" evidence="7">
    <location>
        <begin position="341"/>
        <end position="360"/>
    </location>
</feature>
<name>A0A8C5MUE2_9ANUR</name>
<dbReference type="GeneTree" id="ENSGT00940000159390"/>
<feature type="transmembrane region" description="Helical" evidence="7">
    <location>
        <begin position="372"/>
        <end position="389"/>
    </location>
</feature>
<evidence type="ECO:0000256" key="3">
    <source>
        <dbReference type="ARBA" id="ARBA00022448"/>
    </source>
</evidence>
<feature type="transmembrane region" description="Helical" evidence="7">
    <location>
        <begin position="462"/>
        <end position="478"/>
    </location>
</feature>
<dbReference type="Ensembl" id="ENSLLET00000020013.1">
    <property type="protein sequence ID" value="ENSLLEP00000019253.1"/>
    <property type="gene ID" value="ENSLLEG00000012150.1"/>
</dbReference>
<dbReference type="SUPFAM" id="SSF103473">
    <property type="entry name" value="MFS general substrate transporter"/>
    <property type="match status" value="1"/>
</dbReference>
<feature type="transmembrane region" description="Helical" evidence="7">
    <location>
        <begin position="310"/>
        <end position="329"/>
    </location>
</feature>
<evidence type="ECO:0000256" key="2">
    <source>
        <dbReference type="ARBA" id="ARBA00008335"/>
    </source>
</evidence>
<evidence type="ECO:0000256" key="7">
    <source>
        <dbReference type="SAM" id="Phobius"/>
    </source>
</evidence>
<accession>A0A8C5MUE2</accession>
<dbReference type="GO" id="GO:0016020">
    <property type="term" value="C:membrane"/>
    <property type="evidence" value="ECO:0007669"/>
    <property type="project" value="UniProtKB-SubCell"/>
</dbReference>
<proteinExistence type="inferred from homology"/>
<dbReference type="InterPro" id="IPR011701">
    <property type="entry name" value="MFS"/>
</dbReference>
<comment type="subcellular location">
    <subcellularLocation>
        <location evidence="1">Membrane</location>
        <topology evidence="1">Multi-pass membrane protein</topology>
    </subcellularLocation>
</comment>
<dbReference type="PANTHER" id="PTHR23504:SF14">
    <property type="entry name" value="MAJOR FACILITATOR SUPERFAMILY DOMAIN-CONTAINING PROTEIN 9"/>
    <property type="match status" value="1"/>
</dbReference>
<dbReference type="OrthoDB" id="10262656at2759"/>
<reference evidence="9" key="2">
    <citation type="submission" date="2025-09" db="UniProtKB">
        <authorList>
            <consortium name="Ensembl"/>
        </authorList>
    </citation>
    <scope>IDENTIFICATION</scope>
</reference>